<dbReference type="Proteomes" id="UP001632037">
    <property type="component" value="Unassembled WGS sequence"/>
</dbReference>
<protein>
    <recommendedName>
        <fullName evidence="4">START domain-containing protein</fullName>
    </recommendedName>
</protein>
<reference evidence="2 3" key="1">
    <citation type="submission" date="2024-09" db="EMBL/GenBank/DDBJ databases">
        <title>Genome sequencing and assembly of Phytophthora oleae, isolate VK10A, causative agent of rot of olive drupes.</title>
        <authorList>
            <person name="Conti Taguali S."/>
            <person name="Riolo M."/>
            <person name="La Spada F."/>
            <person name="Cacciola S.O."/>
            <person name="Dionisio G."/>
        </authorList>
    </citation>
    <scope>NUCLEOTIDE SEQUENCE [LARGE SCALE GENOMIC DNA]</scope>
    <source>
        <strain evidence="2 3">VK10A</strain>
    </source>
</reference>
<dbReference type="EMBL" id="JBIMZQ010000006">
    <property type="protein sequence ID" value="KAL3670640.1"/>
    <property type="molecule type" value="Genomic_DNA"/>
</dbReference>
<gene>
    <name evidence="2" type="ORF">V7S43_003832</name>
</gene>
<name>A0ABD3FY92_9STRA</name>
<accession>A0ABD3FY92</accession>
<evidence type="ECO:0008006" key="4">
    <source>
        <dbReference type="Google" id="ProtNLM"/>
    </source>
</evidence>
<comment type="caution">
    <text evidence="2">The sequence shown here is derived from an EMBL/GenBank/DDBJ whole genome shotgun (WGS) entry which is preliminary data.</text>
</comment>
<keyword evidence="3" id="KW-1185">Reference proteome</keyword>
<evidence type="ECO:0000313" key="2">
    <source>
        <dbReference type="EMBL" id="KAL3670640.1"/>
    </source>
</evidence>
<sequence>MSSELQLPGPEEAHALLQDVLAYLDEREGVTASPTSVQTPGKKRRSKGYSPDYDRCRRERKKAEREALRTQVAQYETQLELLKLQKPVQSASSTWGWLDTTTEEEEKRLKAEELNHQLRGLLVQQFNVAQTFKSLISQKIGFAQRVQSVLSSCPPCAAPPASSSFSSLSAITEHLKGAFVRLRESADYVFDSASIFRDDENFLGALVCSANVKFQDPLSGPCIELLSSTPLSCSKDTAASLLWKMMLGKEVFGPNSGCYTMKTKELTQTTANFGYSVDFNASDASGNVDGVTLMEKLEDKGRSLLVWTSMMVELDGKPFFRSQGWISVTKIPGKDEECIVRMCSRLAGRHLGVQCDSDKVDVPVARKHQFMAKSRQERVQLKILERVDEQQR</sequence>
<evidence type="ECO:0000256" key="1">
    <source>
        <dbReference type="SAM" id="MobiDB-lite"/>
    </source>
</evidence>
<proteinExistence type="predicted"/>
<feature type="region of interest" description="Disordered" evidence="1">
    <location>
        <begin position="29"/>
        <end position="57"/>
    </location>
</feature>
<organism evidence="2 3">
    <name type="scientific">Phytophthora oleae</name>
    <dbReference type="NCBI Taxonomy" id="2107226"/>
    <lineage>
        <taxon>Eukaryota</taxon>
        <taxon>Sar</taxon>
        <taxon>Stramenopiles</taxon>
        <taxon>Oomycota</taxon>
        <taxon>Peronosporomycetes</taxon>
        <taxon>Peronosporales</taxon>
        <taxon>Peronosporaceae</taxon>
        <taxon>Phytophthora</taxon>
    </lineage>
</organism>
<dbReference type="AlphaFoldDB" id="A0ABD3FY92"/>
<evidence type="ECO:0000313" key="3">
    <source>
        <dbReference type="Proteomes" id="UP001632037"/>
    </source>
</evidence>